<evidence type="ECO:0000256" key="1">
    <source>
        <dbReference type="ARBA" id="ARBA00004821"/>
    </source>
</evidence>
<dbReference type="EMBL" id="KQ030522">
    <property type="protein sequence ID" value="KJZ74824.1"/>
    <property type="molecule type" value="Genomic_DNA"/>
</dbReference>
<evidence type="ECO:0000259" key="6">
    <source>
        <dbReference type="PROSITE" id="PS51733"/>
    </source>
</evidence>
<protein>
    <recommendedName>
        <fullName evidence="3">lipoyl(octanoyl) transferase</fullName>
        <ecNumber evidence="3">2.3.1.181</ecNumber>
    </recommendedName>
</protein>
<evidence type="ECO:0000256" key="3">
    <source>
        <dbReference type="ARBA" id="ARBA00012334"/>
    </source>
</evidence>
<feature type="domain" description="BPL/LPL catalytic" evidence="6">
    <location>
        <begin position="67"/>
        <end position="279"/>
    </location>
</feature>
<name>A0A0F8A572_9HYPO</name>
<dbReference type="InterPro" id="IPR000544">
    <property type="entry name" value="Octanoyltransferase"/>
</dbReference>
<comment type="similarity">
    <text evidence="2">Belongs to the LipB family.</text>
</comment>
<dbReference type="OrthoDB" id="19908at2759"/>
<reference evidence="7 8" key="1">
    <citation type="journal article" date="2014" name="Genome Biol. Evol.">
        <title>Comparative genomics and transcriptomics analyses reveal divergent lifestyle features of nematode endoparasitic fungus Hirsutella minnesotensis.</title>
        <authorList>
            <person name="Lai Y."/>
            <person name="Liu K."/>
            <person name="Zhang X."/>
            <person name="Zhang X."/>
            <person name="Li K."/>
            <person name="Wang N."/>
            <person name="Shu C."/>
            <person name="Wu Y."/>
            <person name="Wang C."/>
            <person name="Bushley K.E."/>
            <person name="Xiang M."/>
            <person name="Liu X."/>
        </authorList>
    </citation>
    <scope>NUCLEOTIDE SEQUENCE [LARGE SCALE GENOMIC DNA]</scope>
    <source>
        <strain evidence="7 8">3608</strain>
    </source>
</reference>
<evidence type="ECO:0000313" key="8">
    <source>
        <dbReference type="Proteomes" id="UP000054481"/>
    </source>
</evidence>
<organism evidence="7 8">
    <name type="scientific">Hirsutella minnesotensis 3608</name>
    <dbReference type="NCBI Taxonomy" id="1043627"/>
    <lineage>
        <taxon>Eukaryota</taxon>
        <taxon>Fungi</taxon>
        <taxon>Dikarya</taxon>
        <taxon>Ascomycota</taxon>
        <taxon>Pezizomycotina</taxon>
        <taxon>Sordariomycetes</taxon>
        <taxon>Hypocreomycetidae</taxon>
        <taxon>Hypocreales</taxon>
        <taxon>Ophiocordycipitaceae</taxon>
        <taxon>Hirsutella</taxon>
    </lineage>
</organism>
<dbReference type="InterPro" id="IPR004143">
    <property type="entry name" value="BPL_LPL_catalytic"/>
</dbReference>
<dbReference type="Pfam" id="PF21948">
    <property type="entry name" value="LplA-B_cat"/>
    <property type="match status" value="1"/>
</dbReference>
<dbReference type="PANTHER" id="PTHR10993:SF7">
    <property type="entry name" value="LIPOYLTRANSFERASE 2, MITOCHONDRIAL-RELATED"/>
    <property type="match status" value="1"/>
</dbReference>
<dbReference type="InterPro" id="IPR045864">
    <property type="entry name" value="aa-tRNA-synth_II/BPL/LPL"/>
</dbReference>
<comment type="pathway">
    <text evidence="1">Protein modification; protein lipoylation via endogenous pathway; protein N(6)-(lipoyl)lysine from octanoyl-[acyl-carrier-protein]: step 1/2.</text>
</comment>
<dbReference type="SUPFAM" id="SSF55681">
    <property type="entry name" value="Class II aaRS and biotin synthetases"/>
    <property type="match status" value="1"/>
</dbReference>
<dbReference type="AlphaFoldDB" id="A0A0F8A572"/>
<dbReference type="GO" id="GO:0009249">
    <property type="term" value="P:protein lipoylation"/>
    <property type="evidence" value="ECO:0007669"/>
    <property type="project" value="InterPro"/>
</dbReference>
<evidence type="ECO:0000256" key="4">
    <source>
        <dbReference type="ARBA" id="ARBA00022679"/>
    </source>
</evidence>
<proteinExistence type="inferred from homology"/>
<dbReference type="UniPathway" id="UPA00538">
    <property type="reaction ID" value="UER00592"/>
</dbReference>
<dbReference type="PROSITE" id="PS51733">
    <property type="entry name" value="BPL_LPL_CATALYTIC"/>
    <property type="match status" value="1"/>
</dbReference>
<keyword evidence="4" id="KW-0808">Transferase</keyword>
<keyword evidence="8" id="KW-1185">Reference proteome</keyword>
<dbReference type="EC" id="2.3.1.181" evidence="3"/>
<evidence type="ECO:0000256" key="2">
    <source>
        <dbReference type="ARBA" id="ARBA00007907"/>
    </source>
</evidence>
<gene>
    <name evidence="7" type="ORF">HIM_05733</name>
</gene>
<keyword evidence="5" id="KW-0012">Acyltransferase</keyword>
<evidence type="ECO:0000256" key="5">
    <source>
        <dbReference type="ARBA" id="ARBA00023315"/>
    </source>
</evidence>
<evidence type="ECO:0000313" key="7">
    <source>
        <dbReference type="EMBL" id="KJZ74824.1"/>
    </source>
</evidence>
<dbReference type="Gene3D" id="3.30.930.10">
    <property type="entry name" value="Bira Bifunctional Protein, Domain 2"/>
    <property type="match status" value="1"/>
</dbReference>
<sequence>MALRRLPGLCANALQRGASQRRHLSLLEHRHLRGVVEYDAAQDIQDRHRAQFLSWKALSDDVRRRAPSPRPLLLSFESSPTFTVGRRQDDLDAAQVSRLRQSLRVELTRRHEPIVQSRRPEVKKTSRGGLTTYHGPGQLVFWPVIDMHSPLHAKFGVASYAAHLEATTQRLLTELFGIQTSTVRDEPGVWVDASSRHPRKIAAMGVHHRRHVTALGLALNVDIPVTGGQDVNPWARFVPCGLHGKDVTSVAAELGSAGPDTWDLVRIAEHWAAIFEQGLLEGESLDSEKGSVKR</sequence>
<dbReference type="GO" id="GO:0033819">
    <property type="term" value="F:lipoyl(octanoyl) transferase activity"/>
    <property type="evidence" value="ECO:0007669"/>
    <property type="project" value="UniProtKB-EC"/>
</dbReference>
<accession>A0A0F8A572</accession>
<dbReference type="NCBIfam" id="TIGR00214">
    <property type="entry name" value="lipB"/>
    <property type="match status" value="1"/>
</dbReference>
<dbReference type="PANTHER" id="PTHR10993">
    <property type="entry name" value="OCTANOYLTRANSFERASE"/>
    <property type="match status" value="1"/>
</dbReference>
<dbReference type="Proteomes" id="UP000054481">
    <property type="component" value="Unassembled WGS sequence"/>
</dbReference>